<evidence type="ECO:0000259" key="1">
    <source>
        <dbReference type="Pfam" id="PF01521"/>
    </source>
</evidence>
<accession>A0ABU7LT99</accession>
<gene>
    <name evidence="2" type="primary">erpA</name>
    <name evidence="2" type="ORF">V0U79_12210</name>
</gene>
<comment type="caution">
    <text evidence="2">The sequence shown here is derived from an EMBL/GenBank/DDBJ whole genome shotgun (WGS) entry which is preliminary data.</text>
</comment>
<keyword evidence="3" id="KW-1185">Reference proteome</keyword>
<dbReference type="PANTHER" id="PTHR43011:SF1">
    <property type="entry name" value="IRON-SULFUR CLUSTER ASSEMBLY 2 HOMOLOG, MITOCHONDRIAL"/>
    <property type="match status" value="1"/>
</dbReference>
<evidence type="ECO:0000313" key="2">
    <source>
        <dbReference type="EMBL" id="MEE2527132.1"/>
    </source>
</evidence>
<evidence type="ECO:0000313" key="3">
    <source>
        <dbReference type="Proteomes" id="UP001354971"/>
    </source>
</evidence>
<dbReference type="PANTHER" id="PTHR43011">
    <property type="entry name" value="IRON-SULFUR CLUSTER ASSEMBLY 2 HOMOLOG, MITOCHONDRIAL"/>
    <property type="match status" value="1"/>
</dbReference>
<dbReference type="InterPro" id="IPR035903">
    <property type="entry name" value="HesB-like_dom_sf"/>
</dbReference>
<dbReference type="NCBIfam" id="TIGR00049">
    <property type="entry name" value="iron-sulfur cluster assembly accessory protein"/>
    <property type="match status" value="1"/>
</dbReference>
<dbReference type="Pfam" id="PF01521">
    <property type="entry name" value="Fe-S_biosyn"/>
    <property type="match status" value="1"/>
</dbReference>
<dbReference type="Gene3D" id="2.60.300.12">
    <property type="entry name" value="HesB-like domain"/>
    <property type="match status" value="1"/>
</dbReference>
<feature type="domain" description="Core" evidence="1">
    <location>
        <begin position="5"/>
        <end position="104"/>
    </location>
</feature>
<reference evidence="2 3" key="1">
    <citation type="submission" date="2024-01" db="EMBL/GenBank/DDBJ databases">
        <title>Hyphobacterium bacterium isolated from marine sediment.</title>
        <authorList>
            <person name="Zhao S."/>
        </authorList>
    </citation>
    <scope>NUCLEOTIDE SEQUENCE [LARGE SCALE GENOMIC DNA]</scope>
    <source>
        <strain evidence="3">HN65</strain>
    </source>
</reference>
<dbReference type="Proteomes" id="UP001354971">
    <property type="component" value="Unassembled WGS sequence"/>
</dbReference>
<dbReference type="InterPro" id="IPR000361">
    <property type="entry name" value="ATAP_core_dom"/>
</dbReference>
<dbReference type="SUPFAM" id="SSF89360">
    <property type="entry name" value="HesB-like domain"/>
    <property type="match status" value="1"/>
</dbReference>
<dbReference type="InterPro" id="IPR017870">
    <property type="entry name" value="FeS_cluster_insertion_CS"/>
</dbReference>
<dbReference type="InterPro" id="IPR016092">
    <property type="entry name" value="ATAP"/>
</dbReference>
<protein>
    <submittedName>
        <fullName evidence="2">Iron-sulfur cluster insertion protein ErpA</fullName>
    </submittedName>
</protein>
<name>A0ABU7LT99_9PROT</name>
<dbReference type="EMBL" id="JAZDRP010000009">
    <property type="protein sequence ID" value="MEE2527132.1"/>
    <property type="molecule type" value="Genomic_DNA"/>
</dbReference>
<organism evidence="2 3">
    <name type="scientific">Hyphobacterium lacteum</name>
    <dbReference type="NCBI Taxonomy" id="3116575"/>
    <lineage>
        <taxon>Bacteria</taxon>
        <taxon>Pseudomonadati</taxon>
        <taxon>Pseudomonadota</taxon>
        <taxon>Alphaproteobacteria</taxon>
        <taxon>Maricaulales</taxon>
        <taxon>Maricaulaceae</taxon>
        <taxon>Hyphobacterium</taxon>
    </lineage>
</organism>
<sequence length="109" mass="11526">MTTPQIELTERAAKRINAILESEKAGLLRISVEGGGCSGFSYKFDLDQSATDDDTVLERDGAKVAIDSASLPFLADCTIDFTDDLIGATFRIENPNATAACGCGVSFSI</sequence>
<dbReference type="NCBIfam" id="NF010147">
    <property type="entry name" value="PRK13623.1"/>
    <property type="match status" value="1"/>
</dbReference>
<proteinExistence type="predicted"/>
<dbReference type="PROSITE" id="PS01152">
    <property type="entry name" value="HESB"/>
    <property type="match status" value="1"/>
</dbReference>
<dbReference type="RefSeq" id="WP_330199796.1">
    <property type="nucleotide sequence ID" value="NZ_JAZDRP010000009.1"/>
</dbReference>